<dbReference type="InterPro" id="IPR020287">
    <property type="entry name" value="Tail_sheath_C"/>
</dbReference>
<dbReference type="PANTHER" id="PTHR35861">
    <property type="match status" value="1"/>
</dbReference>
<dbReference type="AlphaFoldDB" id="A0A4Z0W616"/>
<comment type="caution">
    <text evidence="5">The sequence shown here is derived from an EMBL/GenBank/DDBJ whole genome shotgun (WGS) entry which is preliminary data.</text>
</comment>
<dbReference type="PANTHER" id="PTHR35861:SF1">
    <property type="entry name" value="PHAGE TAIL SHEATH PROTEIN"/>
    <property type="match status" value="1"/>
</dbReference>
<protein>
    <submittedName>
        <fullName evidence="5">Phage tail protein</fullName>
    </submittedName>
</protein>
<evidence type="ECO:0000313" key="6">
    <source>
        <dbReference type="Proteomes" id="UP000297475"/>
    </source>
</evidence>
<evidence type="ECO:0000259" key="4">
    <source>
        <dbReference type="Pfam" id="PF22671"/>
    </source>
</evidence>
<name>A0A4Z0W616_9GAMM</name>
<evidence type="ECO:0000313" key="5">
    <source>
        <dbReference type="EMBL" id="TGG92530.1"/>
    </source>
</evidence>
<dbReference type="Proteomes" id="UP000297475">
    <property type="component" value="Unassembled WGS sequence"/>
</dbReference>
<dbReference type="Gene3D" id="3.40.50.11780">
    <property type="match status" value="1"/>
</dbReference>
<accession>A0A4Z0W616</accession>
<dbReference type="InterPro" id="IPR052042">
    <property type="entry name" value="Tail_sheath_structural"/>
</dbReference>
<dbReference type="InterPro" id="IPR054564">
    <property type="entry name" value="Gp18_domIII_N"/>
</dbReference>
<dbReference type="Pfam" id="PF04984">
    <property type="entry name" value="Phage_sheath_1"/>
    <property type="match status" value="1"/>
</dbReference>
<dbReference type="Pfam" id="PF22671">
    <property type="entry name" value="Gp18_domIII_N"/>
    <property type="match status" value="1"/>
</dbReference>
<feature type="domain" description="Tail sheath protein C-terminal" evidence="3">
    <location>
        <begin position="288"/>
        <end position="387"/>
    </location>
</feature>
<evidence type="ECO:0000259" key="2">
    <source>
        <dbReference type="Pfam" id="PF04984"/>
    </source>
</evidence>
<comment type="similarity">
    <text evidence="1">Belongs to the myoviridae tail sheath protein family.</text>
</comment>
<dbReference type="OrthoDB" id="9767864at2"/>
<dbReference type="InterPro" id="IPR035089">
    <property type="entry name" value="Phage_sheath_subtilisin"/>
</dbReference>
<feature type="domain" description="Tail sheath protein subtilisin-like" evidence="2">
    <location>
        <begin position="151"/>
        <end position="287"/>
    </location>
</feature>
<proteinExistence type="inferred from homology"/>
<gene>
    <name evidence="5" type="ORF">E4656_13760</name>
</gene>
<sequence>MPDFLHGVEIVEMEGGPRTIALSASSVVGVVGTAPEADEAAFPLNEPVLVAGSRTKAAQLGTEGTLPDALEDILSVTGALVVVVRVQEGLDDAETRSNVIGGVDAETDQYQGITALLAAKSQLGVTPRILIATGFTHQRDDDPENPGQFLANPVAAELISAAGRLRGIVVIDGPNTTDADALAARSDFSSRRGFFHDPWYRVWDTELNMAVTRPSSARLAGVIAWNDNNRGWWTSPSNQAVPGIVGLSRDIDFTMGDPNCRANRLNADEIATTIQEDGYRLWGNRTTSDDPKWAFLAHVRTADIINDSIVTAHRWAVDRNITKTYLEDVVGGVQTFINRQVALGRIAGGTCWADPDLNSPEDVAAGRAVFDFDFSPFGVAERLTFRSAMVNDYLEEIL</sequence>
<keyword evidence="6" id="KW-1185">Reference proteome</keyword>
<dbReference type="EMBL" id="SRMF01000005">
    <property type="protein sequence ID" value="TGG92530.1"/>
    <property type="molecule type" value="Genomic_DNA"/>
</dbReference>
<feature type="domain" description="Tail sheath protein Gp18-like" evidence="4">
    <location>
        <begin position="26"/>
        <end position="86"/>
    </location>
</feature>
<reference evidence="5 6" key="1">
    <citation type="submission" date="2019-04" db="EMBL/GenBank/DDBJ databases">
        <title>Natronospirillum operosus gen. nov., sp. nov., a haloalkaliphilic satellite isolated from decaying biomass of laboratory culture of cyanobacterium Geitlerinema sp. and proposal of Natronospirillaceae fam. nov. and Saccharospirillaceae fam. nov.</title>
        <authorList>
            <person name="Kevbrin V."/>
            <person name="Boltyanskaya Y."/>
            <person name="Koziaeva V."/>
            <person name="Grouzdev D.S."/>
            <person name="Park M."/>
            <person name="Cho J."/>
        </authorList>
    </citation>
    <scope>NUCLEOTIDE SEQUENCE [LARGE SCALE GENOMIC DNA]</scope>
    <source>
        <strain evidence="5 6">G-116</strain>
    </source>
</reference>
<evidence type="ECO:0000259" key="3">
    <source>
        <dbReference type="Pfam" id="PF17482"/>
    </source>
</evidence>
<evidence type="ECO:0000256" key="1">
    <source>
        <dbReference type="ARBA" id="ARBA00008005"/>
    </source>
</evidence>
<organism evidence="5 6">
    <name type="scientific">Natronospirillum operosum</name>
    <dbReference type="NCBI Taxonomy" id="2759953"/>
    <lineage>
        <taxon>Bacteria</taxon>
        <taxon>Pseudomonadati</taxon>
        <taxon>Pseudomonadota</taxon>
        <taxon>Gammaproteobacteria</taxon>
        <taxon>Oceanospirillales</taxon>
        <taxon>Natronospirillaceae</taxon>
        <taxon>Natronospirillum</taxon>
    </lineage>
</organism>
<dbReference type="RefSeq" id="WP_135483863.1">
    <property type="nucleotide sequence ID" value="NZ_SRMF01000005.1"/>
</dbReference>
<dbReference type="Pfam" id="PF17482">
    <property type="entry name" value="Phage_sheath_1C"/>
    <property type="match status" value="1"/>
</dbReference>